<keyword evidence="4 7" id="KW-0812">Transmembrane</keyword>
<keyword evidence="3" id="KW-0808">Transferase</keyword>
<dbReference type="Gene3D" id="3.90.550.10">
    <property type="entry name" value="Spore Coat Polysaccharide Biosynthesis Protein SpsA, Chain A"/>
    <property type="match status" value="1"/>
</dbReference>
<dbReference type="InterPro" id="IPR050321">
    <property type="entry name" value="Glycosyltr_2/OpgH_subfam"/>
</dbReference>
<proteinExistence type="predicted"/>
<keyword evidence="9" id="KW-1185">Reference proteome</keyword>
<sequence length="519" mass="56522">MAVDKKARVIGGGEASPRHAESVVALEDLCEYPAAIQDRVLLQRESEVADYIANGFAKRNPALAARYGVTAWQKSAAVVAAVVLIAMGVLVPSVLVIVLAGVTSLIAVISVVLVLAGLWHHSPWARRRRAALPLPAERLPTYTVLIPAYHEERVIGDLIRCLARIDYPTDRLEVLILVERRDVATQRAIRAAKPPSHMRVVHLPPGAPQTKPRACNAGLLLARGELLVIFDAEDRPEPDQLRRAAAMFAARGDDLACVQATLLQSNAQTNVFTRCNALEYVLRYRLTVPGLARIGAAFPLGGTSNHFRTQVLRELGGWDAWNVSEDADLGMRCHALGYRTDVVDTITHGEAPDRFRDWLGQHTRWHKGYLLTALVHTRRPVNNARRFGPLSLAALLVIVFGTPLQYLIQPVVLAVAISGALGHNGFLDALVVDAGVVSSLQIGTFIASLTVAFAACPRPRGRYVTAVMAYPFLHWLAACRALHQLITAPFLWEKTVHHGQVGEPRPGMGNGTVNRAHAA</sequence>
<keyword evidence="6 7" id="KW-0472">Membrane</keyword>
<accession>A0ABX3SMS1</accession>
<keyword evidence="2" id="KW-0328">Glycosyltransferase</keyword>
<feature type="transmembrane region" description="Helical" evidence="7">
    <location>
        <begin position="97"/>
        <end position="119"/>
    </location>
</feature>
<evidence type="ECO:0000256" key="4">
    <source>
        <dbReference type="ARBA" id="ARBA00022692"/>
    </source>
</evidence>
<evidence type="ECO:0000256" key="2">
    <source>
        <dbReference type="ARBA" id="ARBA00022676"/>
    </source>
</evidence>
<reference evidence="8 9" key="1">
    <citation type="submission" date="2017-02" db="EMBL/GenBank/DDBJ databases">
        <title>The new phylogeny of genus Mycobacterium.</title>
        <authorList>
            <person name="Tortoli E."/>
            <person name="Trovato A."/>
            <person name="Cirillo D.M."/>
        </authorList>
    </citation>
    <scope>NUCLEOTIDE SEQUENCE [LARGE SCALE GENOMIC DNA]</scope>
    <source>
        <strain evidence="8 9">IP1130001</strain>
    </source>
</reference>
<dbReference type="PANTHER" id="PTHR43867">
    <property type="entry name" value="CELLULOSE SYNTHASE CATALYTIC SUBUNIT A [UDP-FORMING]"/>
    <property type="match status" value="1"/>
</dbReference>
<feature type="transmembrane region" description="Helical" evidence="7">
    <location>
        <begin position="387"/>
        <end position="408"/>
    </location>
</feature>
<gene>
    <name evidence="8" type="ORF">BST29_19035</name>
</gene>
<protein>
    <recommendedName>
        <fullName evidence="10">Glycosyl transferase</fullName>
    </recommendedName>
</protein>
<comment type="caution">
    <text evidence="8">The sequence shown here is derived from an EMBL/GenBank/DDBJ whole genome shotgun (WGS) entry which is preliminary data.</text>
</comment>
<evidence type="ECO:0000313" key="8">
    <source>
        <dbReference type="EMBL" id="ORA79434.1"/>
    </source>
</evidence>
<evidence type="ECO:0000256" key="1">
    <source>
        <dbReference type="ARBA" id="ARBA00004141"/>
    </source>
</evidence>
<evidence type="ECO:0000256" key="7">
    <source>
        <dbReference type="SAM" id="Phobius"/>
    </source>
</evidence>
<evidence type="ECO:0000256" key="5">
    <source>
        <dbReference type="ARBA" id="ARBA00022989"/>
    </source>
</evidence>
<dbReference type="SUPFAM" id="SSF53448">
    <property type="entry name" value="Nucleotide-diphospho-sugar transferases"/>
    <property type="match status" value="1"/>
</dbReference>
<evidence type="ECO:0000256" key="3">
    <source>
        <dbReference type="ARBA" id="ARBA00022679"/>
    </source>
</evidence>
<organism evidence="8 9">
    <name type="scientific">Mycobacterium malmoense</name>
    <dbReference type="NCBI Taxonomy" id="1780"/>
    <lineage>
        <taxon>Bacteria</taxon>
        <taxon>Bacillati</taxon>
        <taxon>Actinomycetota</taxon>
        <taxon>Actinomycetes</taxon>
        <taxon>Mycobacteriales</taxon>
        <taxon>Mycobacteriaceae</taxon>
        <taxon>Mycobacterium</taxon>
    </lineage>
</organism>
<evidence type="ECO:0000256" key="6">
    <source>
        <dbReference type="ARBA" id="ARBA00023136"/>
    </source>
</evidence>
<dbReference type="Pfam" id="PF13641">
    <property type="entry name" value="Glyco_tranf_2_3"/>
    <property type="match status" value="1"/>
</dbReference>
<dbReference type="Proteomes" id="UP000243140">
    <property type="component" value="Unassembled WGS sequence"/>
</dbReference>
<dbReference type="PANTHER" id="PTHR43867:SF2">
    <property type="entry name" value="CELLULOSE SYNTHASE CATALYTIC SUBUNIT A [UDP-FORMING]"/>
    <property type="match status" value="1"/>
</dbReference>
<name>A0ABX3SMS1_MYCMA</name>
<keyword evidence="5 7" id="KW-1133">Transmembrane helix</keyword>
<feature type="transmembrane region" description="Helical" evidence="7">
    <location>
        <begin position="436"/>
        <end position="456"/>
    </location>
</feature>
<feature type="transmembrane region" description="Helical" evidence="7">
    <location>
        <begin position="75"/>
        <end position="91"/>
    </location>
</feature>
<comment type="subcellular location">
    <subcellularLocation>
        <location evidence="1">Membrane</location>
        <topology evidence="1">Multi-pass membrane protein</topology>
    </subcellularLocation>
</comment>
<evidence type="ECO:0008006" key="10">
    <source>
        <dbReference type="Google" id="ProtNLM"/>
    </source>
</evidence>
<evidence type="ECO:0000313" key="9">
    <source>
        <dbReference type="Proteomes" id="UP000243140"/>
    </source>
</evidence>
<dbReference type="InterPro" id="IPR029044">
    <property type="entry name" value="Nucleotide-diphossugar_trans"/>
</dbReference>
<dbReference type="EMBL" id="MVHV01000022">
    <property type="protein sequence ID" value="ORA79434.1"/>
    <property type="molecule type" value="Genomic_DNA"/>
</dbReference>